<dbReference type="Proteomes" id="UP000199062">
    <property type="component" value="Unassembled WGS sequence"/>
</dbReference>
<keyword evidence="1" id="KW-0255">Endonuclease</keyword>
<dbReference type="EMBL" id="FOZK01000002">
    <property type="protein sequence ID" value="SFR97499.1"/>
    <property type="molecule type" value="Genomic_DNA"/>
</dbReference>
<gene>
    <name evidence="1" type="ORF">SAMN05216559_1863</name>
</gene>
<dbReference type="AlphaFoldDB" id="A0A1I6L202"/>
<keyword evidence="2" id="KW-1185">Reference proteome</keyword>
<organism evidence="1 2">
    <name type="scientific">Halomicrobium zhouii</name>
    <dbReference type="NCBI Taxonomy" id="767519"/>
    <lineage>
        <taxon>Archaea</taxon>
        <taxon>Methanobacteriati</taxon>
        <taxon>Methanobacteriota</taxon>
        <taxon>Stenosarchaea group</taxon>
        <taxon>Halobacteria</taxon>
        <taxon>Halobacteriales</taxon>
        <taxon>Haloarculaceae</taxon>
        <taxon>Halomicrobium</taxon>
    </lineage>
</organism>
<keyword evidence="1" id="KW-0540">Nuclease</keyword>
<accession>A0A1I6L202</accession>
<reference evidence="1 2" key="1">
    <citation type="submission" date="2016-10" db="EMBL/GenBank/DDBJ databases">
        <authorList>
            <person name="de Groot N.N."/>
        </authorList>
    </citation>
    <scope>NUCLEOTIDE SEQUENCE [LARGE SCALE GENOMIC DNA]</scope>
    <source>
        <strain evidence="1 2">CGMCC 1.10457</strain>
    </source>
</reference>
<name>A0A1I6L202_9EURY</name>
<protein>
    <submittedName>
        <fullName evidence="1">Putative restriction endonuclease</fullName>
    </submittedName>
</protein>
<evidence type="ECO:0000313" key="1">
    <source>
        <dbReference type="EMBL" id="SFR97499.1"/>
    </source>
</evidence>
<keyword evidence="1" id="KW-0378">Hydrolase</keyword>
<proteinExistence type="predicted"/>
<dbReference type="STRING" id="767519.SAMN05216559_1863"/>
<sequence length="152" mass="17630">MGVTQKWEWGRIFRRARVKSGLSYEEIAEKTEVKGASALQIERSESVYEMFPEREYEEDGLSYSAIAELQRVFNKTDDVRAAYDCIIATGHSLSVKETRVWVELLMSDADVSRGIVREEVQKFDELRTKNPAESVRRILDVHAEYESIFGWE</sequence>
<dbReference type="RefSeq" id="WP_245778633.1">
    <property type="nucleotide sequence ID" value="NZ_FOZK01000002.1"/>
</dbReference>
<evidence type="ECO:0000313" key="2">
    <source>
        <dbReference type="Proteomes" id="UP000199062"/>
    </source>
</evidence>
<dbReference type="GO" id="GO:0004519">
    <property type="term" value="F:endonuclease activity"/>
    <property type="evidence" value="ECO:0007669"/>
    <property type="project" value="UniProtKB-KW"/>
</dbReference>